<dbReference type="InParanoid" id="A0A162V7Q9"/>
<dbReference type="Pfam" id="PF00487">
    <property type="entry name" value="FA_desaturase"/>
    <property type="match status" value="1"/>
</dbReference>
<feature type="transmembrane region" description="Helical" evidence="2">
    <location>
        <begin position="81"/>
        <end position="101"/>
    </location>
</feature>
<dbReference type="CDD" id="cd03507">
    <property type="entry name" value="Delta12-FADS-like"/>
    <property type="match status" value="1"/>
</dbReference>
<evidence type="ECO:0000259" key="3">
    <source>
        <dbReference type="Pfam" id="PF00487"/>
    </source>
</evidence>
<dbReference type="OrthoDB" id="1461976at2759"/>
<evidence type="ECO:0000313" key="4">
    <source>
        <dbReference type="EMBL" id="OAD80663.1"/>
    </source>
</evidence>
<dbReference type="PANTHER" id="PTHR32100">
    <property type="entry name" value="OMEGA-6 FATTY ACID DESATURASE, CHLOROPLASTIC"/>
    <property type="match status" value="1"/>
</dbReference>
<dbReference type="InterPro" id="IPR012171">
    <property type="entry name" value="Fatty_acid_desaturase"/>
</dbReference>
<feature type="transmembrane region" description="Helical" evidence="2">
    <location>
        <begin position="186"/>
        <end position="205"/>
    </location>
</feature>
<reference evidence="5" key="1">
    <citation type="submission" date="2015-06" db="EMBL/GenBank/DDBJ databases">
        <title>Expansion of signal transduction pathways in fungi by whole-genome duplication.</title>
        <authorList>
            <consortium name="DOE Joint Genome Institute"/>
            <person name="Corrochano L.M."/>
            <person name="Kuo A."/>
            <person name="Marcet-Houben M."/>
            <person name="Polaino S."/>
            <person name="Salamov A."/>
            <person name="Villalobos J.M."/>
            <person name="Alvarez M.I."/>
            <person name="Avalos J."/>
            <person name="Benito E.P."/>
            <person name="Benoit I."/>
            <person name="Burger G."/>
            <person name="Camino L.P."/>
            <person name="Canovas D."/>
            <person name="Cerda-Olmedo E."/>
            <person name="Cheng J.-F."/>
            <person name="Dominguez A."/>
            <person name="Elias M."/>
            <person name="Eslava A.P."/>
            <person name="Glaser F."/>
            <person name="Grimwood J."/>
            <person name="Gutierrez G."/>
            <person name="Heitman J."/>
            <person name="Henrissat B."/>
            <person name="Iturriaga E.A."/>
            <person name="Lang B.F."/>
            <person name="Lavin J.L."/>
            <person name="Lee S."/>
            <person name="Li W."/>
            <person name="Lindquist E."/>
            <person name="Lopez-Garcia S."/>
            <person name="Luque E.M."/>
            <person name="Marcos A.T."/>
            <person name="Martin J."/>
            <person name="McCluskey K."/>
            <person name="Medina H.R."/>
            <person name="Miralles-Duran A."/>
            <person name="Miyazaki A."/>
            <person name="Munoz-Torres E."/>
            <person name="Oguiza J.A."/>
            <person name="Ohm R."/>
            <person name="Olmedo M."/>
            <person name="Orejas M."/>
            <person name="Ortiz-Castellanos L."/>
            <person name="Pisabarro A.G."/>
            <person name="Rodriguez-Romero J."/>
            <person name="Ruiz-Herrera J."/>
            <person name="Ruiz-Vazquez R."/>
            <person name="Sanz C."/>
            <person name="Schackwitz W."/>
            <person name="Schmutz J."/>
            <person name="Shahriari M."/>
            <person name="Shelest E."/>
            <person name="Silva-Franco F."/>
            <person name="Soanes D."/>
            <person name="Syed K."/>
            <person name="Tagua V.G."/>
            <person name="Talbot N.J."/>
            <person name="Thon M."/>
            <person name="De vries R.P."/>
            <person name="Wiebenga A."/>
            <person name="Yadav J.S."/>
            <person name="Braun E.L."/>
            <person name="Baker S."/>
            <person name="Garre V."/>
            <person name="Horwitz B."/>
            <person name="Torres-Martinez S."/>
            <person name="Idnurm A."/>
            <person name="Herrera-Estrella A."/>
            <person name="Gabaldon T."/>
            <person name="Grigoriev I.V."/>
        </authorList>
    </citation>
    <scope>NUCLEOTIDE SEQUENCE [LARGE SCALE GENOMIC DNA]</scope>
    <source>
        <strain evidence="5">NRRL 1555(-)</strain>
    </source>
</reference>
<dbReference type="InterPro" id="IPR005804">
    <property type="entry name" value="FA_desaturase_dom"/>
</dbReference>
<evidence type="ECO:0000313" key="5">
    <source>
        <dbReference type="Proteomes" id="UP000077315"/>
    </source>
</evidence>
<dbReference type="EMBL" id="KV440971">
    <property type="protein sequence ID" value="OAD80663.1"/>
    <property type="molecule type" value="Genomic_DNA"/>
</dbReference>
<feature type="region of interest" description="Disordered" evidence="1">
    <location>
        <begin position="160"/>
        <end position="180"/>
    </location>
</feature>
<keyword evidence="2" id="KW-1133">Transmembrane helix</keyword>
<proteinExistence type="predicted"/>
<dbReference type="STRING" id="763407.A0A162V7Q9"/>
<protein>
    <recommendedName>
        <fullName evidence="3">Fatty acid desaturase domain-containing protein</fullName>
    </recommendedName>
</protein>
<feature type="domain" description="Fatty acid desaturase" evidence="3">
    <location>
        <begin position="83"/>
        <end position="357"/>
    </location>
</feature>
<dbReference type="Proteomes" id="UP000077315">
    <property type="component" value="Unassembled WGS sequence"/>
</dbReference>
<keyword evidence="5" id="KW-1185">Reference proteome</keyword>
<keyword evidence="2" id="KW-0472">Membrane</keyword>
<organism evidence="4 5">
    <name type="scientific">Phycomyces blakesleeanus (strain ATCC 8743b / DSM 1359 / FGSC 10004 / NBRC 33097 / NRRL 1555)</name>
    <dbReference type="NCBI Taxonomy" id="763407"/>
    <lineage>
        <taxon>Eukaryota</taxon>
        <taxon>Fungi</taxon>
        <taxon>Fungi incertae sedis</taxon>
        <taxon>Mucoromycota</taxon>
        <taxon>Mucoromycotina</taxon>
        <taxon>Mucoromycetes</taxon>
        <taxon>Mucorales</taxon>
        <taxon>Phycomycetaceae</taxon>
        <taxon>Phycomyces</taxon>
    </lineage>
</organism>
<gene>
    <name evidence="4" type="ORF">PHYBLDRAFT_120546</name>
</gene>
<name>A0A162V7Q9_PHYB8</name>
<dbReference type="VEuPathDB" id="FungiDB:PHYBLDRAFT_120546"/>
<evidence type="ECO:0000256" key="2">
    <source>
        <dbReference type="SAM" id="Phobius"/>
    </source>
</evidence>
<evidence type="ECO:0000256" key="1">
    <source>
        <dbReference type="SAM" id="MobiDB-lite"/>
    </source>
</evidence>
<sequence>MAQKNSSEAAQTPLVLDEAIAKGWEVPEFTIKEIRDAIPAHCFRRDTFRSFTFVLHDFFFIGLLAYGASWIDTLSSTPLRYLLWSAYWVAQGVVGTGLWVIGHECGHQAFSPSKAINDGAGMVLHSLLLVPYYSWKFSHSKHHKATGHLTRDMVFVPKTRSERGLPPRDEDPEHDGPHTAFDESPIAMLLGIFKMLSFGWIYYLLVDVTGQPGKTGWVSHFNPNCYIFEKDQYSEVMQSTAGILAVISGLVYAGQVYGSMAVVKYYVIPYFFVNGWLVLITYLQHTDPTLPHYSAKAWNFQRGAALTIDRSYGFILNHFHHHISDTHVAHHFFSTMPHYHGEEATEHIKKALGKHYHYDPTPIPQALINSWSQCRFVEDDGDVRFFKN</sequence>
<dbReference type="GO" id="GO:0006629">
    <property type="term" value="P:lipid metabolic process"/>
    <property type="evidence" value="ECO:0007669"/>
    <property type="project" value="InterPro"/>
</dbReference>
<dbReference type="GeneID" id="28989655"/>
<feature type="transmembrane region" description="Helical" evidence="2">
    <location>
        <begin position="265"/>
        <end position="283"/>
    </location>
</feature>
<feature type="transmembrane region" description="Helical" evidence="2">
    <location>
        <begin position="51"/>
        <end position="69"/>
    </location>
</feature>
<keyword evidence="2" id="KW-0812">Transmembrane</keyword>
<dbReference type="RefSeq" id="XP_018298703.1">
    <property type="nucleotide sequence ID" value="XM_018428749.1"/>
</dbReference>
<accession>A0A162V7Q9</accession>
<dbReference type="GO" id="GO:0016491">
    <property type="term" value="F:oxidoreductase activity"/>
    <property type="evidence" value="ECO:0007669"/>
    <property type="project" value="InterPro"/>
</dbReference>
<feature type="transmembrane region" description="Helical" evidence="2">
    <location>
        <begin position="236"/>
        <end position="253"/>
    </location>
</feature>
<dbReference type="AlphaFoldDB" id="A0A162V7Q9"/>